<feature type="domain" description="UvrD-like helicase C-terminal" evidence="11">
    <location>
        <begin position="296"/>
        <end position="675"/>
    </location>
</feature>
<dbReference type="AlphaFoldDB" id="A0A5K7X5M9"/>
<gene>
    <name evidence="12" type="ORF">PLANPX_1646</name>
</gene>
<keyword evidence="9" id="KW-0234">DNA repair</keyword>
<evidence type="ECO:0000313" key="12">
    <source>
        <dbReference type="EMBL" id="BBO32034.1"/>
    </source>
</evidence>
<keyword evidence="3" id="KW-0227">DNA damage</keyword>
<dbReference type="GO" id="GO:0004386">
    <property type="term" value="F:helicase activity"/>
    <property type="evidence" value="ECO:0007669"/>
    <property type="project" value="UniProtKB-KW"/>
</dbReference>
<dbReference type="GO" id="GO:0006310">
    <property type="term" value="P:DNA recombination"/>
    <property type="evidence" value="ECO:0007669"/>
    <property type="project" value="TreeGrafter"/>
</dbReference>
<dbReference type="Pfam" id="PF12705">
    <property type="entry name" value="PDDEXK_1"/>
    <property type="match status" value="1"/>
</dbReference>
<accession>A0A5K7X5M9</accession>
<keyword evidence="13" id="KW-1185">Reference proteome</keyword>
<proteinExistence type="predicted"/>
<dbReference type="InterPro" id="IPR027417">
    <property type="entry name" value="P-loop_NTPase"/>
</dbReference>
<keyword evidence="1" id="KW-0540">Nuclease</keyword>
<evidence type="ECO:0000256" key="6">
    <source>
        <dbReference type="ARBA" id="ARBA00022839"/>
    </source>
</evidence>
<dbReference type="GO" id="GO:0004527">
    <property type="term" value="F:exonuclease activity"/>
    <property type="evidence" value="ECO:0007669"/>
    <property type="project" value="UniProtKB-KW"/>
</dbReference>
<dbReference type="InterPro" id="IPR038726">
    <property type="entry name" value="PDDEXK_AddAB-type"/>
</dbReference>
<evidence type="ECO:0000256" key="10">
    <source>
        <dbReference type="SAM" id="MobiDB-lite"/>
    </source>
</evidence>
<dbReference type="PROSITE" id="PS51217">
    <property type="entry name" value="UVRD_HELICASE_CTER"/>
    <property type="match status" value="1"/>
</dbReference>
<dbReference type="GO" id="GO:0003677">
    <property type="term" value="F:DNA binding"/>
    <property type="evidence" value="ECO:0007669"/>
    <property type="project" value="UniProtKB-KW"/>
</dbReference>
<evidence type="ECO:0000256" key="1">
    <source>
        <dbReference type="ARBA" id="ARBA00022722"/>
    </source>
</evidence>
<organism evidence="12 13">
    <name type="scientific">Lacipirellula parvula</name>
    <dbReference type="NCBI Taxonomy" id="2650471"/>
    <lineage>
        <taxon>Bacteria</taxon>
        <taxon>Pseudomonadati</taxon>
        <taxon>Planctomycetota</taxon>
        <taxon>Planctomycetia</taxon>
        <taxon>Pirellulales</taxon>
        <taxon>Lacipirellulaceae</taxon>
        <taxon>Lacipirellula</taxon>
    </lineage>
</organism>
<keyword evidence="7" id="KW-0067">ATP-binding</keyword>
<evidence type="ECO:0000256" key="3">
    <source>
        <dbReference type="ARBA" id="ARBA00022763"/>
    </source>
</evidence>
<keyword evidence="8" id="KW-0238">DNA-binding</keyword>
<evidence type="ECO:0000313" key="13">
    <source>
        <dbReference type="Proteomes" id="UP000326837"/>
    </source>
</evidence>
<keyword evidence="2" id="KW-0547">Nucleotide-binding</keyword>
<keyword evidence="6" id="KW-0269">Exonuclease</keyword>
<dbReference type="Pfam" id="PF21445">
    <property type="entry name" value="ADDB_N"/>
    <property type="match status" value="1"/>
</dbReference>
<feature type="region of interest" description="Disordered" evidence="10">
    <location>
        <begin position="490"/>
        <end position="542"/>
    </location>
</feature>
<name>A0A5K7X5M9_9BACT</name>
<dbReference type="Gene3D" id="3.40.50.300">
    <property type="entry name" value="P-loop containing nucleotide triphosphate hydrolases"/>
    <property type="match status" value="3"/>
</dbReference>
<keyword evidence="4" id="KW-0378">Hydrolase</keyword>
<evidence type="ECO:0000256" key="7">
    <source>
        <dbReference type="ARBA" id="ARBA00022840"/>
    </source>
</evidence>
<evidence type="ECO:0000259" key="11">
    <source>
        <dbReference type="PROSITE" id="PS51217"/>
    </source>
</evidence>
<evidence type="ECO:0000256" key="9">
    <source>
        <dbReference type="ARBA" id="ARBA00023204"/>
    </source>
</evidence>
<dbReference type="RefSeq" id="WP_152098076.1">
    <property type="nucleotide sequence ID" value="NZ_AP021861.1"/>
</dbReference>
<reference evidence="13" key="1">
    <citation type="submission" date="2019-10" db="EMBL/GenBank/DDBJ databases">
        <title>Lacipirellula parvula gen. nov., sp. nov., representing a lineage of planctomycetes widespread in freshwater anoxic habitats, and description of the family Lacipirellulaceae.</title>
        <authorList>
            <person name="Dedysh S.N."/>
            <person name="Kulichevskaya I.S."/>
            <person name="Beletsky A.V."/>
            <person name="Rakitin A.L."/>
            <person name="Mardanov A.V."/>
            <person name="Ivanova A.A."/>
            <person name="Saltykova V.X."/>
            <person name="Rijpstra W.I.C."/>
            <person name="Sinninghe Damste J.S."/>
            <person name="Ravin N.V."/>
        </authorList>
    </citation>
    <scope>NUCLEOTIDE SEQUENCE [LARGE SCALE GENOMIC DNA]</scope>
    <source>
        <strain evidence="13">PX69</strain>
    </source>
</reference>
<evidence type="ECO:0000256" key="5">
    <source>
        <dbReference type="ARBA" id="ARBA00022806"/>
    </source>
</evidence>
<dbReference type="SUPFAM" id="SSF52540">
    <property type="entry name" value="P-loop containing nucleoside triphosphate hydrolases"/>
    <property type="match status" value="1"/>
</dbReference>
<dbReference type="InterPro" id="IPR014017">
    <property type="entry name" value="DNA_helicase_UvrD-like_C"/>
</dbReference>
<evidence type="ECO:0000256" key="8">
    <source>
        <dbReference type="ARBA" id="ARBA00023125"/>
    </source>
</evidence>
<dbReference type="GO" id="GO:0005524">
    <property type="term" value="F:ATP binding"/>
    <property type="evidence" value="ECO:0007669"/>
    <property type="project" value="UniProtKB-KW"/>
</dbReference>
<dbReference type="Gene3D" id="3.90.320.10">
    <property type="match status" value="1"/>
</dbReference>
<dbReference type="PANTHER" id="PTHR30591">
    <property type="entry name" value="RECBCD ENZYME SUBUNIT RECC"/>
    <property type="match status" value="1"/>
</dbReference>
<evidence type="ECO:0000256" key="2">
    <source>
        <dbReference type="ARBA" id="ARBA00022741"/>
    </source>
</evidence>
<dbReference type="GO" id="GO:0006281">
    <property type="term" value="P:DNA repair"/>
    <property type="evidence" value="ECO:0007669"/>
    <property type="project" value="UniProtKB-KW"/>
</dbReference>
<dbReference type="KEGG" id="lpav:PLANPX_1646"/>
<dbReference type="Proteomes" id="UP000326837">
    <property type="component" value="Chromosome"/>
</dbReference>
<dbReference type="PANTHER" id="PTHR30591:SF1">
    <property type="entry name" value="RECBCD ENZYME SUBUNIT RECC"/>
    <property type="match status" value="1"/>
</dbReference>
<evidence type="ECO:0000256" key="4">
    <source>
        <dbReference type="ARBA" id="ARBA00022801"/>
    </source>
</evidence>
<dbReference type="InterPro" id="IPR049035">
    <property type="entry name" value="ADDB_N"/>
</dbReference>
<dbReference type="EMBL" id="AP021861">
    <property type="protein sequence ID" value="BBO32034.1"/>
    <property type="molecule type" value="Genomic_DNA"/>
</dbReference>
<protein>
    <recommendedName>
        <fullName evidence="11">UvrD-like helicase C-terminal domain-containing protein</fullName>
    </recommendedName>
</protein>
<dbReference type="InterPro" id="IPR011604">
    <property type="entry name" value="PDDEXK-like_dom_sf"/>
</dbReference>
<sequence length="1197" mass="131073">MEMDARLVVAIGLSGEPQRAVLLRKYREMLRLGRLGERRRTLWIAPSQAVARAVREELALGGAGAILDPGVTTFAGFAAGVVRDGARPLRPISTLQRRRLVRQVIAQAQAEGALKYFAPVGGSSGLVNLVDETIARLRRRDKPAKDFARRQKRGTPRQRELAGLYAAYEQWLDDQRLVDAEGMFRAARDRMLAEPAVATGIELAVVDGFTEFTAPQLMMLQLLSQRASQVVVTLPGEAGEGERRDLFARTIATRQELVEELGAAPLFDNEQLATYLAATAPAAHSLPPSSFRLQHSSGWPALDHLRRNLFRSYRQLESPTDDALATLNRFHIIAASSVRAEIEEIARRVKLLLVAGAAPSEVMVAFRSTYDVADRVRQAFDDFGIPYYLDASRKLNATPLVRSLLNVLRLVPEDWAYRRLLHVVGDRSIGWWDGDKGESGKGKGEGADGSVRGGVEWLVRQAQLPTGREALLELVGQAPSAEQAAVAETVVPVKQSKRKPAASSKADDHLPLFDDDPFGDEPASSSASDDDPFGDDLPAKAAPPTSRLLQELALRGFDSAAAAERLHGFAAALSDLPGRATIGRWTELLEAFIRRLGLFDVDDGAERNPRREWAILLEGLQSAAHVDAWAGDEPTKLSLDELIDLIATTAIELPAPEPREATGCVQVLGAESLRFLRPRHLFLGGLSEQAFPAGRQSNAADEEATDGAAAAELSAAASDEMLLFFQTVTAPTETLTLSFPALDAKAQPLPPSPFLMELRRAFGGHDIKTTTQSLSYEHQHGDVPLSRSDVRRHAVLDAHDSARHDAKLLAALVRSPQHGGVGGSILEGINAVAGRGDRKVFGEFEGIFLSNDARARLAAYYGPDYIWSPSRLETYAACPFRFFGEHLLKLEALPELALENDLARRGSLLHETLARLYAVINELADKGSAPLPVEVAENFQVMLDRVVGERPRRGLDRALVEIERRQIAAWAEQFARQHGDYSVAWPQVDSPLKATYFEARFGPKNKRSESTDDATLSTDKPFELKIKEEQIRFTGQIDRIDVGRVGGVTVFNVIDYKTSAKQRVDEAKMRAGTQLQLPLYAMAVAELLLAEQEAVGLSAGYWSIRGKGFGAGSRSGGPLTLAEVEKGVLREAAHWPELKGALLQRIGEIVDGIRHGWFPVYNEDKDCGTFCPFSTGCRIAHVRSLEKRWIPPVEVDA</sequence>
<keyword evidence="5" id="KW-0347">Helicase</keyword>